<sequence>MLAESESSCQKFESSISLLQEEKDQLAMQLTDSLLELEEEKAIWSMKEKASIESIAEKTKLSSAELGFLSKELSEVRLELESCKGECKVLSEKLIHSQKNAELERKCSQERSSEIDLLRHDLKLYESEREDRKNDMMNNSNEKAKLRMKLRTVQAKLDAFRGRYSEAINEMVLMDKKFKEASTKLKEQMKERLASDGAEIFRLKRCLAERERD</sequence>
<evidence type="ECO:0000256" key="1">
    <source>
        <dbReference type="SAM" id="Coils"/>
    </source>
</evidence>
<proteinExistence type="predicted"/>
<dbReference type="InParanoid" id="A0A2G5EDY0"/>
<feature type="coiled-coil region" evidence="1">
    <location>
        <begin position="2"/>
        <end position="40"/>
    </location>
</feature>
<dbReference type="PANTHER" id="PTHR36362">
    <property type="entry name" value="DNA-DIRECTED RNA POLYMERASE SUBUNIT BETA"/>
    <property type="match status" value="1"/>
</dbReference>
<evidence type="ECO:0000313" key="3">
    <source>
        <dbReference type="Proteomes" id="UP000230069"/>
    </source>
</evidence>
<dbReference type="PANTHER" id="PTHR36362:SF3">
    <property type="entry name" value="PROTEIN HOOK HOMOLOG 3-LIKE"/>
    <property type="match status" value="1"/>
</dbReference>
<gene>
    <name evidence="2" type="ORF">AQUCO_00900487v1</name>
</gene>
<dbReference type="GO" id="GO:0012505">
    <property type="term" value="C:endomembrane system"/>
    <property type="evidence" value="ECO:0007669"/>
    <property type="project" value="TreeGrafter"/>
</dbReference>
<reference evidence="2 3" key="1">
    <citation type="submission" date="2017-09" db="EMBL/GenBank/DDBJ databases">
        <title>WGS assembly of Aquilegia coerulea Goldsmith.</title>
        <authorList>
            <person name="Hodges S."/>
            <person name="Kramer E."/>
            <person name="Nordborg M."/>
            <person name="Tomkins J."/>
            <person name="Borevitz J."/>
            <person name="Derieg N."/>
            <person name="Yan J."/>
            <person name="Mihaltcheva S."/>
            <person name="Hayes R.D."/>
            <person name="Rokhsar D."/>
        </authorList>
    </citation>
    <scope>NUCLEOTIDE SEQUENCE [LARGE SCALE GENOMIC DNA]</scope>
    <source>
        <strain evidence="3">cv. Goldsmith</strain>
    </source>
</reference>
<evidence type="ECO:0000313" key="2">
    <source>
        <dbReference type="EMBL" id="PIA53946.1"/>
    </source>
</evidence>
<keyword evidence="1" id="KW-0175">Coiled coil</keyword>
<dbReference type="AlphaFoldDB" id="A0A2G5EDY0"/>
<dbReference type="OrthoDB" id="3176171at2759"/>
<organism evidence="2 3">
    <name type="scientific">Aquilegia coerulea</name>
    <name type="common">Rocky mountain columbine</name>
    <dbReference type="NCBI Taxonomy" id="218851"/>
    <lineage>
        <taxon>Eukaryota</taxon>
        <taxon>Viridiplantae</taxon>
        <taxon>Streptophyta</taxon>
        <taxon>Embryophyta</taxon>
        <taxon>Tracheophyta</taxon>
        <taxon>Spermatophyta</taxon>
        <taxon>Magnoliopsida</taxon>
        <taxon>Ranunculales</taxon>
        <taxon>Ranunculaceae</taxon>
        <taxon>Thalictroideae</taxon>
        <taxon>Aquilegia</taxon>
    </lineage>
</organism>
<dbReference type="STRING" id="218851.A0A2G5EDY0"/>
<dbReference type="Proteomes" id="UP000230069">
    <property type="component" value="Unassembled WGS sequence"/>
</dbReference>
<name>A0A2G5EDY0_AQUCA</name>
<protein>
    <submittedName>
        <fullName evidence="2">Uncharacterized protein</fullName>
    </submittedName>
</protein>
<dbReference type="EMBL" id="KZ305026">
    <property type="protein sequence ID" value="PIA53946.1"/>
    <property type="molecule type" value="Genomic_DNA"/>
</dbReference>
<accession>A0A2G5EDY0</accession>
<keyword evidence="3" id="KW-1185">Reference proteome</keyword>